<evidence type="ECO:0000313" key="9">
    <source>
        <dbReference type="Proteomes" id="UP000270296"/>
    </source>
</evidence>
<comment type="subcellular location">
    <subcellularLocation>
        <location evidence="1 5 6">Nucleus</location>
    </subcellularLocation>
</comment>
<organism evidence="10">
    <name type="scientific">Soboliphyme baturini</name>
    <dbReference type="NCBI Taxonomy" id="241478"/>
    <lineage>
        <taxon>Eukaryota</taxon>
        <taxon>Metazoa</taxon>
        <taxon>Ecdysozoa</taxon>
        <taxon>Nematoda</taxon>
        <taxon>Enoplea</taxon>
        <taxon>Dorylaimia</taxon>
        <taxon>Dioctophymatida</taxon>
        <taxon>Dioctophymatoidea</taxon>
        <taxon>Soboliphymatidae</taxon>
        <taxon>Soboliphyme</taxon>
    </lineage>
</organism>
<keyword evidence="3 5" id="KW-0371">Homeobox</keyword>
<evidence type="ECO:0000256" key="3">
    <source>
        <dbReference type="ARBA" id="ARBA00023155"/>
    </source>
</evidence>
<dbReference type="InterPro" id="IPR009057">
    <property type="entry name" value="Homeodomain-like_sf"/>
</dbReference>
<dbReference type="CDD" id="cd00086">
    <property type="entry name" value="homeodomain"/>
    <property type="match status" value="1"/>
</dbReference>
<dbReference type="SMART" id="SM00389">
    <property type="entry name" value="HOX"/>
    <property type="match status" value="1"/>
</dbReference>
<proteinExistence type="predicted"/>
<dbReference type="SUPFAM" id="SSF46689">
    <property type="entry name" value="Homeodomain-like"/>
    <property type="match status" value="1"/>
</dbReference>
<evidence type="ECO:0000256" key="6">
    <source>
        <dbReference type="RuleBase" id="RU000682"/>
    </source>
</evidence>
<dbReference type="PANTHER" id="PTHR24333:SF9">
    <property type="entry name" value="HOMEOBOX DOMAIN-CONTAINING PROTEIN"/>
    <property type="match status" value="1"/>
</dbReference>
<dbReference type="GO" id="GO:0000981">
    <property type="term" value="F:DNA-binding transcription factor activity, RNA polymerase II-specific"/>
    <property type="evidence" value="ECO:0007669"/>
    <property type="project" value="InterPro"/>
</dbReference>
<dbReference type="GO" id="GO:0003677">
    <property type="term" value="F:DNA binding"/>
    <property type="evidence" value="ECO:0007669"/>
    <property type="project" value="UniProtKB-UniRule"/>
</dbReference>
<dbReference type="EMBL" id="UZAM01009251">
    <property type="protein sequence ID" value="VDP08318.1"/>
    <property type="molecule type" value="Genomic_DNA"/>
</dbReference>
<keyword evidence="2 5" id="KW-0238">DNA-binding</keyword>
<feature type="domain" description="Homeobox" evidence="7">
    <location>
        <begin position="99"/>
        <end position="186"/>
    </location>
</feature>
<evidence type="ECO:0000256" key="5">
    <source>
        <dbReference type="PROSITE-ProRule" id="PRU00108"/>
    </source>
</evidence>
<dbReference type="OrthoDB" id="6159439at2759"/>
<reference evidence="10" key="1">
    <citation type="submission" date="2016-06" db="UniProtKB">
        <authorList>
            <consortium name="WormBaseParasite"/>
        </authorList>
    </citation>
    <scope>IDENTIFICATION</scope>
</reference>
<protein>
    <submittedName>
        <fullName evidence="10">Homeobox domain-containing protein</fullName>
    </submittedName>
</protein>
<keyword evidence="9" id="KW-1185">Reference proteome</keyword>
<dbReference type="AlphaFoldDB" id="A0A183IQ97"/>
<evidence type="ECO:0000313" key="10">
    <source>
        <dbReference type="WBParaSite" id="SBAD_0000602401-mRNA-1"/>
    </source>
</evidence>
<dbReference type="PRINTS" id="PR00024">
    <property type="entry name" value="HOMEOBOX"/>
</dbReference>
<dbReference type="InterPro" id="IPR017970">
    <property type="entry name" value="Homeobox_CS"/>
</dbReference>
<dbReference type="InterPro" id="IPR020479">
    <property type="entry name" value="HD_metazoa"/>
</dbReference>
<dbReference type="WBParaSite" id="SBAD_0000602401-mRNA-1">
    <property type="protein sequence ID" value="SBAD_0000602401-mRNA-1"/>
    <property type="gene ID" value="SBAD_0000602401"/>
</dbReference>
<dbReference type="GO" id="GO:0005634">
    <property type="term" value="C:nucleus"/>
    <property type="evidence" value="ECO:0007669"/>
    <property type="project" value="UniProtKB-SubCell"/>
</dbReference>
<evidence type="ECO:0000259" key="7">
    <source>
        <dbReference type="PROSITE" id="PS50071"/>
    </source>
</evidence>
<evidence type="ECO:0000256" key="1">
    <source>
        <dbReference type="ARBA" id="ARBA00004123"/>
    </source>
</evidence>
<name>A0A183IQ97_9BILA</name>
<gene>
    <name evidence="8" type="ORF">SBAD_LOCUS5793</name>
</gene>
<dbReference type="PROSITE" id="PS00027">
    <property type="entry name" value="HOMEOBOX_1"/>
    <property type="match status" value="1"/>
</dbReference>
<dbReference type="Gene3D" id="1.10.10.60">
    <property type="entry name" value="Homeodomain-like"/>
    <property type="match status" value="1"/>
</dbReference>
<dbReference type="PROSITE" id="PS50071">
    <property type="entry name" value="HOMEOBOX_2"/>
    <property type="match status" value="1"/>
</dbReference>
<sequence>MQRGQFTIDHILKEGEAEATDTPPISLFPRQTPVSPNVLMISNQQGVLNAPFPNAFMDPALLAPSYPNCLLTLPSASSLQIQIAPPVYKSYYRRRKNSGEVRKSRQAYTKQQLQKLEDAFKSLVIFAWQAFTLSVEFPPHHPRVRTCAKDKYLNATKRQELSTHLNLTETQIKTWFQNRRTKWKKQMSTYFRSHYFEMMRRTSPLYGRAPLTDLYMMTMNAFSSVPGSNGNNFA</sequence>
<reference evidence="8" key="2">
    <citation type="submission" date="2018-11" db="EMBL/GenBank/DDBJ databases">
        <authorList>
            <consortium name="Pathogen Informatics"/>
        </authorList>
    </citation>
    <scope>NUCLEOTIDE SEQUENCE [LARGE SCALE GENOMIC DNA]</scope>
</reference>
<dbReference type="PANTHER" id="PTHR24333">
    <property type="entry name" value="HOMEO BOX HB9 LIKE A-RELATED"/>
    <property type="match status" value="1"/>
</dbReference>
<keyword evidence="4 5" id="KW-0539">Nucleus</keyword>
<dbReference type="Pfam" id="PF00046">
    <property type="entry name" value="Homeodomain"/>
    <property type="match status" value="1"/>
</dbReference>
<accession>A0A183IQ97</accession>
<dbReference type="InterPro" id="IPR050848">
    <property type="entry name" value="Homeobox_TF"/>
</dbReference>
<dbReference type="Proteomes" id="UP000270296">
    <property type="component" value="Unassembled WGS sequence"/>
</dbReference>
<evidence type="ECO:0000313" key="8">
    <source>
        <dbReference type="EMBL" id="VDP08318.1"/>
    </source>
</evidence>
<feature type="DNA-binding region" description="Homeobox" evidence="5">
    <location>
        <begin position="101"/>
        <end position="187"/>
    </location>
</feature>
<evidence type="ECO:0000256" key="4">
    <source>
        <dbReference type="ARBA" id="ARBA00023242"/>
    </source>
</evidence>
<evidence type="ECO:0000256" key="2">
    <source>
        <dbReference type="ARBA" id="ARBA00023125"/>
    </source>
</evidence>
<dbReference type="InterPro" id="IPR001356">
    <property type="entry name" value="HD"/>
</dbReference>